<proteinExistence type="predicted"/>
<dbReference type="AlphaFoldDB" id="A9UUN9"/>
<gene>
    <name evidence="1" type="ORF">MONBRDRAFT_24087</name>
</gene>
<name>A9UUN9_MONBE</name>
<dbReference type="EMBL" id="CH991546">
    <property type="protein sequence ID" value="EDQ91132.1"/>
    <property type="molecule type" value="Genomic_DNA"/>
</dbReference>
<keyword evidence="2" id="KW-1185">Reference proteome</keyword>
<organism evidence="1 2">
    <name type="scientific">Monosiga brevicollis</name>
    <name type="common">Choanoflagellate</name>
    <dbReference type="NCBI Taxonomy" id="81824"/>
    <lineage>
        <taxon>Eukaryota</taxon>
        <taxon>Choanoflagellata</taxon>
        <taxon>Craspedida</taxon>
        <taxon>Salpingoecidae</taxon>
        <taxon>Monosiga</taxon>
    </lineage>
</organism>
<dbReference type="KEGG" id="mbr:MONBRDRAFT_24087"/>
<dbReference type="RefSeq" id="XP_001744429.1">
    <property type="nucleotide sequence ID" value="XM_001744377.1"/>
</dbReference>
<reference evidence="1 2" key="1">
    <citation type="journal article" date="2008" name="Nature">
        <title>The genome of the choanoflagellate Monosiga brevicollis and the origin of metazoans.</title>
        <authorList>
            <consortium name="JGI Sequencing"/>
            <person name="King N."/>
            <person name="Westbrook M.J."/>
            <person name="Young S.L."/>
            <person name="Kuo A."/>
            <person name="Abedin M."/>
            <person name="Chapman J."/>
            <person name="Fairclough S."/>
            <person name="Hellsten U."/>
            <person name="Isogai Y."/>
            <person name="Letunic I."/>
            <person name="Marr M."/>
            <person name="Pincus D."/>
            <person name="Putnam N."/>
            <person name="Rokas A."/>
            <person name="Wright K.J."/>
            <person name="Zuzow R."/>
            <person name="Dirks W."/>
            <person name="Good M."/>
            <person name="Goodstein D."/>
            <person name="Lemons D."/>
            <person name="Li W."/>
            <person name="Lyons J.B."/>
            <person name="Morris A."/>
            <person name="Nichols S."/>
            <person name="Richter D.J."/>
            <person name="Salamov A."/>
            <person name="Bork P."/>
            <person name="Lim W.A."/>
            <person name="Manning G."/>
            <person name="Miller W.T."/>
            <person name="McGinnis W."/>
            <person name="Shapiro H."/>
            <person name="Tjian R."/>
            <person name="Grigoriev I.V."/>
            <person name="Rokhsar D."/>
        </authorList>
    </citation>
    <scope>NUCLEOTIDE SEQUENCE [LARGE SCALE GENOMIC DNA]</scope>
    <source>
        <strain evidence="2">MX1 / ATCC 50154</strain>
    </source>
</reference>
<dbReference type="GeneID" id="5889381"/>
<protein>
    <submittedName>
        <fullName evidence="1">Uncharacterized protein</fullName>
    </submittedName>
</protein>
<evidence type="ECO:0000313" key="2">
    <source>
        <dbReference type="Proteomes" id="UP000001357"/>
    </source>
</evidence>
<dbReference type="InParanoid" id="A9UUN9"/>
<evidence type="ECO:0000313" key="1">
    <source>
        <dbReference type="EMBL" id="EDQ91132.1"/>
    </source>
</evidence>
<accession>A9UUN9</accession>
<sequence>MPLPLPTRRRQLSVLAQTQGLYSHGQRPSTHSNSLELARRQAGALMKTHLCTKCSLFLSLSLSIRLSLSLSLSLSLNLSLSLSKSLSKSPNLFNSLSLNL</sequence>
<dbReference type="Proteomes" id="UP000001357">
    <property type="component" value="Unassembled WGS sequence"/>
</dbReference>